<evidence type="ECO:0000313" key="1">
    <source>
        <dbReference type="EMBL" id="KAH1176036.1"/>
    </source>
</evidence>
<keyword evidence="2" id="KW-1185">Reference proteome</keyword>
<dbReference type="AlphaFoldDB" id="A0A9D3XAK1"/>
<dbReference type="Proteomes" id="UP000827986">
    <property type="component" value="Unassembled WGS sequence"/>
</dbReference>
<evidence type="ECO:0000313" key="2">
    <source>
        <dbReference type="Proteomes" id="UP000827986"/>
    </source>
</evidence>
<accession>A0A9D3XAK1</accession>
<sequence length="105" mass="11869">MNGQGFKRRKGELVLTNAKPALKPQLRDSEQSSERLMFKFLAKVTNIILDLLLEKSMVQVMEWGWQEFKNSGLEVDDSSQLRAGIKHLLNGAVNSTPSKVENHTD</sequence>
<organism evidence="1 2">
    <name type="scientific">Mauremys mutica</name>
    <name type="common">yellowpond turtle</name>
    <dbReference type="NCBI Taxonomy" id="74926"/>
    <lineage>
        <taxon>Eukaryota</taxon>
        <taxon>Metazoa</taxon>
        <taxon>Chordata</taxon>
        <taxon>Craniata</taxon>
        <taxon>Vertebrata</taxon>
        <taxon>Euteleostomi</taxon>
        <taxon>Archelosauria</taxon>
        <taxon>Testudinata</taxon>
        <taxon>Testudines</taxon>
        <taxon>Cryptodira</taxon>
        <taxon>Durocryptodira</taxon>
        <taxon>Testudinoidea</taxon>
        <taxon>Geoemydidae</taxon>
        <taxon>Geoemydinae</taxon>
        <taxon>Mauremys</taxon>
    </lineage>
</organism>
<gene>
    <name evidence="1" type="ORF">KIL84_020770</name>
</gene>
<protein>
    <submittedName>
        <fullName evidence="1">Uncharacterized protein</fullName>
    </submittedName>
</protein>
<dbReference type="EMBL" id="JAHDVG010000475">
    <property type="protein sequence ID" value="KAH1176036.1"/>
    <property type="molecule type" value="Genomic_DNA"/>
</dbReference>
<reference evidence="1" key="1">
    <citation type="submission" date="2021-09" db="EMBL/GenBank/DDBJ databases">
        <title>The genome of Mauremys mutica provides insights into the evolution of semi-aquatic lifestyle.</title>
        <authorList>
            <person name="Gong S."/>
            <person name="Gao Y."/>
        </authorList>
    </citation>
    <scope>NUCLEOTIDE SEQUENCE</scope>
    <source>
        <strain evidence="1">MM-2020</strain>
        <tissue evidence="1">Muscle</tissue>
    </source>
</reference>
<comment type="caution">
    <text evidence="1">The sequence shown here is derived from an EMBL/GenBank/DDBJ whole genome shotgun (WGS) entry which is preliminary data.</text>
</comment>
<name>A0A9D3XAK1_9SAUR</name>
<proteinExistence type="predicted"/>